<evidence type="ECO:0000256" key="2">
    <source>
        <dbReference type="ARBA" id="ARBA00005466"/>
    </source>
</evidence>
<dbReference type="AlphaFoldDB" id="A0A426WZF9"/>
<dbReference type="EC" id="1.5.99.12" evidence="3"/>
<dbReference type="SUPFAM" id="SSF56176">
    <property type="entry name" value="FAD-binding/transporter-associated domain-like"/>
    <property type="match status" value="1"/>
</dbReference>
<dbReference type="GO" id="GO:0071949">
    <property type="term" value="F:FAD binding"/>
    <property type="evidence" value="ECO:0007669"/>
    <property type="project" value="InterPro"/>
</dbReference>
<keyword evidence="6" id="KW-0560">Oxidoreductase</keyword>
<dbReference type="InterPro" id="IPR016167">
    <property type="entry name" value="FAD-bd_PCMH_sub1"/>
</dbReference>
<dbReference type="InterPro" id="IPR015345">
    <property type="entry name" value="Cytokinin_DH_FAD/cytokin-bd"/>
</dbReference>
<dbReference type="Proteomes" id="UP000287651">
    <property type="component" value="Unassembled WGS sequence"/>
</dbReference>
<dbReference type="Pfam" id="PF01565">
    <property type="entry name" value="FAD_binding_4"/>
    <property type="match status" value="1"/>
</dbReference>
<keyword evidence="5" id="KW-0274">FAD</keyword>
<evidence type="ECO:0000256" key="5">
    <source>
        <dbReference type="ARBA" id="ARBA00022827"/>
    </source>
</evidence>
<comment type="caution">
    <text evidence="8">The sequence shown here is derived from an EMBL/GenBank/DDBJ whole genome shotgun (WGS) entry which is preliminary data.</text>
</comment>
<evidence type="ECO:0000256" key="3">
    <source>
        <dbReference type="ARBA" id="ARBA00011928"/>
    </source>
</evidence>
<dbReference type="GO" id="GO:0009690">
    <property type="term" value="P:cytokinin metabolic process"/>
    <property type="evidence" value="ECO:0007669"/>
    <property type="project" value="InterPro"/>
</dbReference>
<dbReference type="InterPro" id="IPR016166">
    <property type="entry name" value="FAD-bd_PCMH"/>
</dbReference>
<dbReference type="InterPro" id="IPR036318">
    <property type="entry name" value="FAD-bd_PCMH-like_sf"/>
</dbReference>
<dbReference type="InterPro" id="IPR050432">
    <property type="entry name" value="FAD-linked_Oxidoreductases_BP"/>
</dbReference>
<evidence type="ECO:0000256" key="4">
    <source>
        <dbReference type="ARBA" id="ARBA00022630"/>
    </source>
</evidence>
<evidence type="ECO:0000313" key="8">
    <source>
        <dbReference type="EMBL" id="RRT32607.1"/>
    </source>
</evidence>
<protein>
    <recommendedName>
        <fullName evidence="3">cytokinin dehydrogenase</fullName>
        <ecNumber evidence="3">1.5.99.12</ecNumber>
    </recommendedName>
</protein>
<dbReference type="Gene3D" id="3.30.43.10">
    <property type="entry name" value="Uridine Diphospho-n-acetylenolpyruvylglucosamine Reductase, domain 2"/>
    <property type="match status" value="1"/>
</dbReference>
<evidence type="ECO:0000313" key="9">
    <source>
        <dbReference type="Proteomes" id="UP000287651"/>
    </source>
</evidence>
<sequence length="530" mass="57590">MPTTMIAYVEQQQRLVSDGDAEPGDDGQEYIGALDVAAAGDIALAARDFGGMVFIPPATLLRPSTTDDVVRAVCVARRSSRLTVAARGNGHSVGGQAMAKGGVVLDMRRLGPPMELVRCGGVAADVPAGALWEEVLEWGVRNHGMAPTSWTDYLGITVGGTLSNGGISGQAFRHGPQVANVAELEVVTGDGERRVCSPSLCSDLFFAALGGLGQFGVITRARIPLVPAPKMVSNRRSAVEGPSRSRSVTRSYIRRSLRPSAFDMLSEPSIIISMQVRWIRVVYKGFEEYAGDAEWLVTRADSEAFDYVEGFAFVNDLSDPVNGWGSVPILPGSVFEPAKIPAESEPILYCLELALHHNHRGAAGVDEVGNLAPSSQELTDTRHHREYNESSQRQLIHCLSPSGITFAPRLFNLCICIWQRAKEMMWPLRYMRGLVFAADVSYVDFLSRVGRAEEEARANGTWATPHPWLNILVSSSDIADFDRTVFKRVLRRGVGGPMLVYPLLRSKLMHSTFLSLLFLGSGLDFGGRGV</sequence>
<dbReference type="Gene3D" id="3.30.465.10">
    <property type="match status" value="1"/>
</dbReference>
<dbReference type="PANTHER" id="PTHR13878:SF112">
    <property type="entry name" value="CYTOKININ DEHYDROGENASE 7"/>
    <property type="match status" value="1"/>
</dbReference>
<accession>A0A426WZF9</accession>
<dbReference type="PANTHER" id="PTHR13878">
    <property type="entry name" value="GULONOLACTONE OXIDASE"/>
    <property type="match status" value="1"/>
</dbReference>
<gene>
    <name evidence="8" type="ORF">B296_00056519</name>
</gene>
<comment type="cofactor">
    <cofactor evidence="1">
        <name>FAD</name>
        <dbReference type="ChEBI" id="CHEBI:57692"/>
    </cofactor>
</comment>
<dbReference type="GO" id="GO:0019139">
    <property type="term" value="F:cytokinin dehydrogenase activity"/>
    <property type="evidence" value="ECO:0007669"/>
    <property type="project" value="UniProtKB-EC"/>
</dbReference>
<dbReference type="InterPro" id="IPR016164">
    <property type="entry name" value="FAD-linked_Oxase-like_C"/>
</dbReference>
<dbReference type="PROSITE" id="PS51387">
    <property type="entry name" value="FAD_PCMH"/>
    <property type="match status" value="1"/>
</dbReference>
<evidence type="ECO:0000256" key="1">
    <source>
        <dbReference type="ARBA" id="ARBA00001974"/>
    </source>
</evidence>
<evidence type="ECO:0000256" key="6">
    <source>
        <dbReference type="ARBA" id="ARBA00023002"/>
    </source>
</evidence>
<organism evidence="8 9">
    <name type="scientific">Ensete ventricosum</name>
    <name type="common">Abyssinian banana</name>
    <name type="synonym">Musa ensete</name>
    <dbReference type="NCBI Taxonomy" id="4639"/>
    <lineage>
        <taxon>Eukaryota</taxon>
        <taxon>Viridiplantae</taxon>
        <taxon>Streptophyta</taxon>
        <taxon>Embryophyta</taxon>
        <taxon>Tracheophyta</taxon>
        <taxon>Spermatophyta</taxon>
        <taxon>Magnoliopsida</taxon>
        <taxon>Liliopsida</taxon>
        <taxon>Zingiberales</taxon>
        <taxon>Musaceae</taxon>
        <taxon>Ensete</taxon>
    </lineage>
</organism>
<dbReference type="InterPro" id="IPR016169">
    <property type="entry name" value="FAD-bd_PCMH_sub2"/>
</dbReference>
<feature type="domain" description="FAD-binding PCMH-type" evidence="7">
    <location>
        <begin position="53"/>
        <end position="228"/>
    </location>
</feature>
<name>A0A426WZF9_ENSVE</name>
<keyword evidence="4" id="KW-0285">Flavoprotein</keyword>
<evidence type="ECO:0000259" key="7">
    <source>
        <dbReference type="PROSITE" id="PS51387"/>
    </source>
</evidence>
<reference evidence="8 9" key="1">
    <citation type="journal article" date="2014" name="Agronomy (Basel)">
        <title>A Draft Genome Sequence for Ensete ventricosum, the Drought-Tolerant Tree Against Hunger.</title>
        <authorList>
            <person name="Harrison J."/>
            <person name="Moore K.A."/>
            <person name="Paszkiewicz K."/>
            <person name="Jones T."/>
            <person name="Grant M."/>
            <person name="Ambacheew D."/>
            <person name="Muzemil S."/>
            <person name="Studholme D.J."/>
        </authorList>
    </citation>
    <scope>NUCLEOTIDE SEQUENCE [LARGE SCALE GENOMIC DNA]</scope>
</reference>
<dbReference type="InterPro" id="IPR016170">
    <property type="entry name" value="Cytok_DH_C_sf"/>
</dbReference>
<dbReference type="Gene3D" id="3.40.462.10">
    <property type="entry name" value="FAD-linked oxidases, C-terminal domain"/>
    <property type="match status" value="2"/>
</dbReference>
<proteinExistence type="inferred from homology"/>
<dbReference type="EMBL" id="AMZH03031254">
    <property type="protein sequence ID" value="RRT32607.1"/>
    <property type="molecule type" value="Genomic_DNA"/>
</dbReference>
<dbReference type="Pfam" id="PF09265">
    <property type="entry name" value="Cytokin-bind"/>
    <property type="match status" value="2"/>
</dbReference>
<dbReference type="SUPFAM" id="SSF55103">
    <property type="entry name" value="FAD-linked oxidases, C-terminal domain"/>
    <property type="match status" value="1"/>
</dbReference>
<comment type="similarity">
    <text evidence="2">Belongs to the oxygen-dependent FAD-linked oxidoreductase family.</text>
</comment>
<dbReference type="InterPro" id="IPR006094">
    <property type="entry name" value="Oxid_FAD_bind_N"/>
</dbReference>